<evidence type="ECO:0000313" key="1">
    <source>
        <dbReference type="EMBL" id="KAI5647686.1"/>
    </source>
</evidence>
<protein>
    <submittedName>
        <fullName evidence="1">Uncharacterized protein</fullName>
    </submittedName>
</protein>
<dbReference type="Proteomes" id="UP001060085">
    <property type="component" value="Linkage Group LG08"/>
</dbReference>
<sequence length="140" mass="15334">MGVVIIDGSTVRDFVNDQNEFNKSINERFAALDLNSDGVLSKSEMRKAFESFRLIETHFGADVATPPEELAKIYDGIFESFDGDKNGTVDLEEFRSEMKKIMLAIADGLGSCPIQMVLEDDGGSFLKQAADLEASKVSSV</sequence>
<reference evidence="2" key="1">
    <citation type="journal article" date="2023" name="Nat. Plants">
        <title>Single-cell RNA sequencing provides a high-resolution roadmap for understanding the multicellular compartmentation of specialized metabolism.</title>
        <authorList>
            <person name="Sun S."/>
            <person name="Shen X."/>
            <person name="Li Y."/>
            <person name="Li Y."/>
            <person name="Wang S."/>
            <person name="Li R."/>
            <person name="Zhang H."/>
            <person name="Shen G."/>
            <person name="Guo B."/>
            <person name="Wei J."/>
            <person name="Xu J."/>
            <person name="St-Pierre B."/>
            <person name="Chen S."/>
            <person name="Sun C."/>
        </authorList>
    </citation>
    <scope>NUCLEOTIDE SEQUENCE [LARGE SCALE GENOMIC DNA]</scope>
</reference>
<organism evidence="1 2">
    <name type="scientific">Catharanthus roseus</name>
    <name type="common">Madagascar periwinkle</name>
    <name type="synonym">Vinca rosea</name>
    <dbReference type="NCBI Taxonomy" id="4058"/>
    <lineage>
        <taxon>Eukaryota</taxon>
        <taxon>Viridiplantae</taxon>
        <taxon>Streptophyta</taxon>
        <taxon>Embryophyta</taxon>
        <taxon>Tracheophyta</taxon>
        <taxon>Spermatophyta</taxon>
        <taxon>Magnoliopsida</taxon>
        <taxon>eudicotyledons</taxon>
        <taxon>Gunneridae</taxon>
        <taxon>Pentapetalae</taxon>
        <taxon>asterids</taxon>
        <taxon>lamiids</taxon>
        <taxon>Gentianales</taxon>
        <taxon>Apocynaceae</taxon>
        <taxon>Rauvolfioideae</taxon>
        <taxon>Vinceae</taxon>
        <taxon>Catharanthinae</taxon>
        <taxon>Catharanthus</taxon>
    </lineage>
</organism>
<keyword evidence="2" id="KW-1185">Reference proteome</keyword>
<proteinExistence type="predicted"/>
<accession>A0ACB9ZK90</accession>
<dbReference type="EMBL" id="CM044708">
    <property type="protein sequence ID" value="KAI5647686.1"/>
    <property type="molecule type" value="Genomic_DNA"/>
</dbReference>
<comment type="caution">
    <text evidence="1">The sequence shown here is derived from an EMBL/GenBank/DDBJ whole genome shotgun (WGS) entry which is preliminary data.</text>
</comment>
<name>A0ACB9ZK90_CATRO</name>
<gene>
    <name evidence="1" type="ORF">M9H77_33691</name>
</gene>
<evidence type="ECO:0000313" key="2">
    <source>
        <dbReference type="Proteomes" id="UP001060085"/>
    </source>
</evidence>